<keyword evidence="3" id="KW-1185">Reference proteome</keyword>
<dbReference type="InterPro" id="IPR036291">
    <property type="entry name" value="NAD(P)-bd_dom_sf"/>
</dbReference>
<protein>
    <submittedName>
        <fullName evidence="2">dTDP-4-oxo-6-deoxy-D-allose reductase</fullName>
        <ecNumber evidence="2">1.1.1.364</ecNumber>
    </submittedName>
</protein>
<dbReference type="SUPFAM" id="SSF51735">
    <property type="entry name" value="NAD(P)-binding Rossmann-fold domains"/>
    <property type="match status" value="1"/>
</dbReference>
<dbReference type="RefSeq" id="WP_160619863.1">
    <property type="nucleotide sequence ID" value="NZ_CP028271.1"/>
</dbReference>
<dbReference type="GO" id="GO:0004029">
    <property type="term" value="F:aldehyde dehydrogenase (NAD+) activity"/>
    <property type="evidence" value="ECO:0007669"/>
    <property type="project" value="TreeGrafter"/>
</dbReference>
<dbReference type="EMBL" id="CP028271">
    <property type="protein sequence ID" value="QHM70045.1"/>
    <property type="molecule type" value="Genomic_DNA"/>
</dbReference>
<reference evidence="2 3" key="1">
    <citation type="submission" date="2018-03" db="EMBL/GenBank/DDBJ databases">
        <title>Pantoea intestinalis SRCM103226 isolated form the mealworm.</title>
        <authorList>
            <person name="Jeong D.-Y."/>
            <person name="Kim J.W."/>
        </authorList>
    </citation>
    <scope>NUCLEOTIDE SEQUENCE [LARGE SCALE GENOMIC DNA]</scope>
    <source>
        <strain evidence="2 3">SRCM103226</strain>
    </source>
</reference>
<evidence type="ECO:0000313" key="3">
    <source>
        <dbReference type="Proteomes" id="UP000464053"/>
    </source>
</evidence>
<evidence type="ECO:0000313" key="2">
    <source>
        <dbReference type="EMBL" id="QHM70045.1"/>
    </source>
</evidence>
<sequence>MRVFLTGASGFIGSRILTELLAAGHQVTGLARSDSSAQAINAAGAEVQRGTLEAPDAFMAAVQHADAVIHTAFDFDFQRFTESCEKDRRVIHAIGQTLKNSARPFIITSGTGIGDDGNTALAREDQFKSDNINPRVATEIEANALLAEGVNIRIVRLPQVHDTTRQGLVTWYIQHAIEKGAVACIGNGDNCWAAAHVSDVARLYPLVLEHGESGKRYHAIAEEGVPFRQIAEVIARKLNLPLISLSPSEAEAHFGGLALFIAMNLRASSAWTRQQLGWHPTGPGLLDDLQNMDYASLLSSR</sequence>
<dbReference type="Gene3D" id="3.40.50.720">
    <property type="entry name" value="NAD(P)-binding Rossmann-like Domain"/>
    <property type="match status" value="1"/>
</dbReference>
<evidence type="ECO:0000259" key="1">
    <source>
        <dbReference type="Pfam" id="PF01370"/>
    </source>
</evidence>
<dbReference type="CDD" id="cd05262">
    <property type="entry name" value="SDR_a7"/>
    <property type="match status" value="1"/>
</dbReference>
<proteinExistence type="predicted"/>
<dbReference type="InterPro" id="IPR001509">
    <property type="entry name" value="Epimerase_deHydtase"/>
</dbReference>
<dbReference type="Proteomes" id="UP000464053">
    <property type="component" value="Chromosome"/>
</dbReference>
<dbReference type="InterPro" id="IPR051783">
    <property type="entry name" value="NAD(P)-dependent_oxidoreduct"/>
</dbReference>
<dbReference type="EC" id="1.1.1.364" evidence="2"/>
<feature type="domain" description="NAD-dependent epimerase/dehydratase" evidence="1">
    <location>
        <begin position="3"/>
        <end position="217"/>
    </location>
</feature>
<dbReference type="KEGG" id="mint:C7M51_00305"/>
<dbReference type="OrthoDB" id="9787292at2"/>
<keyword evidence="2" id="KW-0560">Oxidoreductase</keyword>
<dbReference type="Pfam" id="PF01370">
    <property type="entry name" value="Epimerase"/>
    <property type="match status" value="1"/>
</dbReference>
<dbReference type="GO" id="GO:0005737">
    <property type="term" value="C:cytoplasm"/>
    <property type="evidence" value="ECO:0007669"/>
    <property type="project" value="TreeGrafter"/>
</dbReference>
<gene>
    <name evidence="2" type="primary">gerKI</name>
    <name evidence="2" type="ORF">C7M51_00305</name>
</gene>
<dbReference type="PANTHER" id="PTHR48079">
    <property type="entry name" value="PROTEIN YEEZ"/>
    <property type="match status" value="1"/>
</dbReference>
<accession>A0A6P1PW86</accession>
<organism evidence="2 3">
    <name type="scientific">Mixta intestinalis</name>
    <dbReference type="NCBI Taxonomy" id="1615494"/>
    <lineage>
        <taxon>Bacteria</taxon>
        <taxon>Pseudomonadati</taxon>
        <taxon>Pseudomonadota</taxon>
        <taxon>Gammaproteobacteria</taxon>
        <taxon>Enterobacterales</taxon>
        <taxon>Erwiniaceae</taxon>
        <taxon>Mixta</taxon>
    </lineage>
</organism>
<dbReference type="PANTHER" id="PTHR48079:SF6">
    <property type="entry name" value="NAD(P)-BINDING DOMAIN-CONTAINING PROTEIN-RELATED"/>
    <property type="match status" value="1"/>
</dbReference>
<name>A0A6P1PW86_9GAMM</name>
<dbReference type="AlphaFoldDB" id="A0A6P1PW86"/>